<dbReference type="SMART" id="SM00501">
    <property type="entry name" value="BRIGHT"/>
    <property type="match status" value="1"/>
</dbReference>
<dbReference type="AlphaFoldDB" id="A0A834LW69"/>
<reference evidence="3" key="1">
    <citation type="submission" date="2019-11" db="EMBL/GenBank/DDBJ databases">
        <authorList>
            <person name="Liu Y."/>
            <person name="Hou J."/>
            <person name="Li T.-Q."/>
            <person name="Guan C.-H."/>
            <person name="Wu X."/>
            <person name="Wu H.-Z."/>
            <person name="Ling F."/>
            <person name="Zhang R."/>
            <person name="Shi X.-G."/>
            <person name="Ren J.-P."/>
            <person name="Chen E.-F."/>
            <person name="Sun J.-M."/>
        </authorList>
    </citation>
    <scope>NUCLEOTIDE SEQUENCE</scope>
    <source>
        <strain evidence="3">Adult_tree_wgs_1</strain>
        <tissue evidence="3">Leaves</tissue>
    </source>
</reference>
<gene>
    <name evidence="3" type="ORF">RHSIM_Rhsim01G0255400</name>
</gene>
<name>A0A834LW69_RHOSS</name>
<dbReference type="SMART" id="SM01014">
    <property type="entry name" value="ARID"/>
    <property type="match status" value="1"/>
</dbReference>
<feature type="region of interest" description="Disordered" evidence="1">
    <location>
        <begin position="92"/>
        <end position="123"/>
    </location>
</feature>
<feature type="region of interest" description="Disordered" evidence="1">
    <location>
        <begin position="605"/>
        <end position="650"/>
    </location>
</feature>
<proteinExistence type="predicted"/>
<dbReference type="Proteomes" id="UP000626092">
    <property type="component" value="Unassembled WGS sequence"/>
</dbReference>
<dbReference type="OrthoDB" id="1678912at2759"/>
<comment type="caution">
    <text evidence="3">The sequence shown here is derived from an EMBL/GenBank/DDBJ whole genome shotgun (WGS) entry which is preliminary data.</text>
</comment>
<protein>
    <recommendedName>
        <fullName evidence="2">ARID domain-containing protein</fullName>
    </recommendedName>
</protein>
<dbReference type="Gene3D" id="1.10.150.60">
    <property type="entry name" value="ARID DNA-binding domain"/>
    <property type="match status" value="1"/>
</dbReference>
<organism evidence="3 4">
    <name type="scientific">Rhododendron simsii</name>
    <name type="common">Sims's rhododendron</name>
    <dbReference type="NCBI Taxonomy" id="118357"/>
    <lineage>
        <taxon>Eukaryota</taxon>
        <taxon>Viridiplantae</taxon>
        <taxon>Streptophyta</taxon>
        <taxon>Embryophyta</taxon>
        <taxon>Tracheophyta</taxon>
        <taxon>Spermatophyta</taxon>
        <taxon>Magnoliopsida</taxon>
        <taxon>eudicotyledons</taxon>
        <taxon>Gunneridae</taxon>
        <taxon>Pentapetalae</taxon>
        <taxon>asterids</taxon>
        <taxon>Ericales</taxon>
        <taxon>Ericaceae</taxon>
        <taxon>Ericoideae</taxon>
        <taxon>Rhodoreae</taxon>
        <taxon>Rhododendron</taxon>
    </lineage>
</organism>
<evidence type="ECO:0000313" key="4">
    <source>
        <dbReference type="Proteomes" id="UP000626092"/>
    </source>
</evidence>
<evidence type="ECO:0000256" key="1">
    <source>
        <dbReference type="SAM" id="MobiDB-lite"/>
    </source>
</evidence>
<feature type="domain" description="ARID" evidence="2">
    <location>
        <begin position="1"/>
        <end position="86"/>
    </location>
</feature>
<dbReference type="SUPFAM" id="SSF46774">
    <property type="entry name" value="ARID-like"/>
    <property type="match status" value="1"/>
</dbReference>
<dbReference type="Pfam" id="PF01388">
    <property type="entry name" value="ARID"/>
    <property type="match status" value="1"/>
</dbReference>
<accession>A0A834LW69</accession>
<dbReference type="EMBL" id="WJXA01000001">
    <property type="protein sequence ID" value="KAF7154195.1"/>
    <property type="molecule type" value="Genomic_DNA"/>
</dbReference>
<dbReference type="GO" id="GO:0003677">
    <property type="term" value="F:DNA binding"/>
    <property type="evidence" value="ECO:0007669"/>
    <property type="project" value="InterPro"/>
</dbReference>
<sequence length="650" mass="71880">MITKRRTGLSCLTELLQRIRTVPVLGDKELDLHGLFVEVTSRGGIHKVVEDRKLDEVVAAFPETKDADSLLRIYESLLLRYEQLHFSGAQPVSSAALDSDQPVARPRLPPTEAPHSSRQTESVLNLSHNTTSQTGRVPLGEVFQQGQQPFVDAPNVAIQQMEPNYLLPHQLNIFEGRYPDLYNYPIQGNSSYAVPRPRSSARYIIQGLTGHGQPSGEPQVLSSQHRGLNNPYQSLPQSFESPYLGQFISPLSQISPAGTNLVQDLVLWRPPSEEAHVSPSKQGMLNIPDTSMNSLAQLPGVQCTLGLMPHNFPSTWQPMPSIIRYPIHGVHAGTNLVQDLVLWRPPSEETHVSPSKQGMLNIPDSSMNSLARLPGVQCTLGLMPHNFPSTWQPMPSIIRYPIHGVSGQGQPPFQPRFLSSQQGGLVNSFSYMPNLHESSYQGQYLNTLGQISPSAGTNLVQDLVIPGLQSAEVHVSAPQHRMPKRSDNLMNTSPGQLGVQYTEVMPRSFRSNVPRIAPSTSFAAAGVLEREISEREKNRTAANEQAHLSYIWRPKPSSNMLSKEQTTQEENKAIECDEIVPQAEGVGDNLSGLRWIGEDTANTDIHTRLSTGGGQGGYQESYNEALEESRAWRERRDKSLQEASQKRPPS</sequence>
<dbReference type="PANTHER" id="PTHR46691:SF1">
    <property type="entry name" value="AT-RICH INTERACTIVE DOMAIN-CONTAINING PROTEIN 2"/>
    <property type="match status" value="1"/>
</dbReference>
<dbReference type="PANTHER" id="PTHR46691">
    <property type="entry name" value="HIGH MOBILITY GROUP B PROTEIN 9"/>
    <property type="match status" value="1"/>
</dbReference>
<feature type="compositionally biased region" description="Basic and acidic residues" evidence="1">
    <location>
        <begin position="627"/>
        <end position="640"/>
    </location>
</feature>
<feature type="compositionally biased region" description="Polar residues" evidence="1">
    <location>
        <begin position="114"/>
        <end position="123"/>
    </location>
</feature>
<dbReference type="InterPro" id="IPR001606">
    <property type="entry name" value="ARID_dom"/>
</dbReference>
<evidence type="ECO:0000313" key="3">
    <source>
        <dbReference type="EMBL" id="KAF7154195.1"/>
    </source>
</evidence>
<keyword evidence="4" id="KW-1185">Reference proteome</keyword>
<dbReference type="InterPro" id="IPR036431">
    <property type="entry name" value="ARID_dom_sf"/>
</dbReference>
<evidence type="ECO:0000259" key="2">
    <source>
        <dbReference type="PROSITE" id="PS51011"/>
    </source>
</evidence>
<dbReference type="PROSITE" id="PS51011">
    <property type="entry name" value="ARID"/>
    <property type="match status" value="1"/>
</dbReference>